<dbReference type="Proteomes" id="UP000624419">
    <property type="component" value="Unassembled WGS sequence"/>
</dbReference>
<protein>
    <submittedName>
        <fullName evidence="2">Uncharacterized protein</fullName>
    </submittedName>
</protein>
<sequence length="351" mass="39442">MSRFRLAFLLGTMVSSNAFAGCDSCLQTSIESASASINSSLSSLKTTVNTNVSATETLNNTISASSSSLVGLLESQNTQMVTAIDAATNKIILSNDKLNKTIINLTDFMTNEISQAMKSEFKVDAYLRTKETLGPQSQPVSGDIAVNRAPLLQQAIVDFETKLADQLVQFKQWALLKGHKDNGQKLRRREVDKKIEELTPQLDKLTQNLLTEQEVEDLLTLIKLMVLPSPKPTDTLEGEDAAEYYRQLQKKTLAFSVLARDVLLRAPLIETKDWQIGYTKVNDIEGRTSLTEFMLSETQRKYFSPEWHLDIKTKTNTGLLREQVYQTNMTNYLLNELIEEERQTLGLLSFQ</sequence>
<reference evidence="2 3" key="1">
    <citation type="submission" date="2020-04" db="EMBL/GenBank/DDBJ databases">
        <title>Salinimonas sp. HHU 13199.</title>
        <authorList>
            <person name="Cui X."/>
            <person name="Zhang D."/>
        </authorList>
    </citation>
    <scope>NUCLEOTIDE SEQUENCE [LARGE SCALE GENOMIC DNA]</scope>
    <source>
        <strain evidence="2 3">HHU 13199</strain>
    </source>
</reference>
<evidence type="ECO:0000256" key="1">
    <source>
        <dbReference type="SAM" id="SignalP"/>
    </source>
</evidence>
<proteinExistence type="predicted"/>
<evidence type="ECO:0000313" key="2">
    <source>
        <dbReference type="EMBL" id="MBD3587561.1"/>
    </source>
</evidence>
<gene>
    <name evidence="2" type="ORF">HHX48_17620</name>
</gene>
<organism evidence="2 3">
    <name type="scientific">Salinimonas profundi</name>
    <dbReference type="NCBI Taxonomy" id="2729140"/>
    <lineage>
        <taxon>Bacteria</taxon>
        <taxon>Pseudomonadati</taxon>
        <taxon>Pseudomonadota</taxon>
        <taxon>Gammaproteobacteria</taxon>
        <taxon>Alteromonadales</taxon>
        <taxon>Alteromonadaceae</taxon>
        <taxon>Alteromonas/Salinimonas group</taxon>
        <taxon>Salinimonas</taxon>
    </lineage>
</organism>
<dbReference type="PROSITE" id="PS51257">
    <property type="entry name" value="PROKAR_LIPOPROTEIN"/>
    <property type="match status" value="1"/>
</dbReference>
<evidence type="ECO:0000313" key="3">
    <source>
        <dbReference type="Proteomes" id="UP000624419"/>
    </source>
</evidence>
<feature type="signal peptide" evidence="1">
    <location>
        <begin position="1"/>
        <end position="20"/>
    </location>
</feature>
<feature type="chain" id="PRO_5045637349" evidence="1">
    <location>
        <begin position="21"/>
        <end position="351"/>
    </location>
</feature>
<keyword evidence="3" id="KW-1185">Reference proteome</keyword>
<accession>A0ABR8LRM3</accession>
<dbReference type="RefSeq" id="WP_191026615.1">
    <property type="nucleotide sequence ID" value="NZ_JABBXD010000015.1"/>
</dbReference>
<keyword evidence="1" id="KW-0732">Signal</keyword>
<name>A0ABR8LRM3_9ALTE</name>
<comment type="caution">
    <text evidence="2">The sequence shown here is derived from an EMBL/GenBank/DDBJ whole genome shotgun (WGS) entry which is preliminary data.</text>
</comment>
<dbReference type="EMBL" id="JABBXD010000015">
    <property type="protein sequence ID" value="MBD3587561.1"/>
    <property type="molecule type" value="Genomic_DNA"/>
</dbReference>